<feature type="domain" description="AB hydrolase-1" evidence="4">
    <location>
        <begin position="198"/>
        <end position="442"/>
    </location>
</feature>
<dbReference type="EMBL" id="QEAQ01000017">
    <property type="protein sequence ID" value="TPX60203.1"/>
    <property type="molecule type" value="Genomic_DNA"/>
</dbReference>
<dbReference type="InterPro" id="IPR000073">
    <property type="entry name" value="AB_hydrolase_1"/>
</dbReference>
<evidence type="ECO:0000259" key="4">
    <source>
        <dbReference type="Pfam" id="PF00561"/>
    </source>
</evidence>
<comment type="caution">
    <text evidence="5">The sequence shown here is derived from an EMBL/GenBank/DDBJ whole genome shotgun (WGS) entry which is preliminary data.</text>
</comment>
<organism evidence="5 6">
    <name type="scientific">Powellomyces hirtus</name>
    <dbReference type="NCBI Taxonomy" id="109895"/>
    <lineage>
        <taxon>Eukaryota</taxon>
        <taxon>Fungi</taxon>
        <taxon>Fungi incertae sedis</taxon>
        <taxon>Chytridiomycota</taxon>
        <taxon>Chytridiomycota incertae sedis</taxon>
        <taxon>Chytridiomycetes</taxon>
        <taxon>Spizellomycetales</taxon>
        <taxon>Powellomycetaceae</taxon>
        <taxon>Powellomyces</taxon>
    </lineage>
</organism>
<dbReference type="PANTHER" id="PTHR10794:SF63">
    <property type="entry name" value="ALPHA_BETA HYDROLASE 1, ISOFORM A"/>
    <property type="match status" value="1"/>
</dbReference>
<evidence type="ECO:0000313" key="5">
    <source>
        <dbReference type="EMBL" id="TPX60203.1"/>
    </source>
</evidence>
<accession>A0A507E809</accession>
<sequence>MSHHSPLAGNPSIVGVMSSLAQPTPSLLGQLPDLIASQVLLILPPSATSTLRLHTFSPHDLFLLATIAAALTLLLVVYLSQRLFGKDQVRIYHADTTTPVRSRTGLTQLHQLVRAACPSLIDPLNKMNAFRPTWYLFNGHLQTIYAAFFAERGTRDISYHRELIYFPDGGNVALDWHPAIIPSPTPAVAPDVNDQDTPIVVILHGLTGGSHETYVRELCYEVAQRGYRAVVVNFRGCAESELTSMQLYCGAWTHDLRTAVAFVRRRYPTTTLFAVGFSLGANILTKFVGESGEHCPFIGAISVSNPFDLLGGSRALHRTWIGRNLYSKTMTQNLIRMFKKHHHLYVNSHTVNTSKVLASKYIYQFDTAFTSKMFGYRTVHEYYRMASSAQYLPDVRIPMLLLTALDDPIVDPEILPIIEVKNNPHLLMATTKHGGHIGWYEGALNPRRWIPKPLGEFLGAIIQAHCSLPADEQVARVSAANPLNIAQPFNPVPLAMDFPSHSLDSVRDNKIVRDKQPMASPLTPTITTTTTRVNTAASSPSPKSATKPPKSTTQQHPASSAEQPAFPLSRATRSLSNNNSHTNSKAVATIKRQLNPLLMRILAVFPQDRLLVLLLGALAGFIGRAKAR</sequence>
<feature type="region of interest" description="Disordered" evidence="2">
    <location>
        <begin position="510"/>
        <end position="565"/>
    </location>
</feature>
<dbReference type="InterPro" id="IPR000952">
    <property type="entry name" value="AB_hydrolase_4_CS"/>
</dbReference>
<protein>
    <recommendedName>
        <fullName evidence="4">AB hydrolase-1 domain-containing protein</fullName>
    </recommendedName>
</protein>
<dbReference type="GO" id="GO:0047372">
    <property type="term" value="F:monoacylglycerol lipase activity"/>
    <property type="evidence" value="ECO:0007669"/>
    <property type="project" value="TreeGrafter"/>
</dbReference>
<dbReference type="InterPro" id="IPR029058">
    <property type="entry name" value="AB_hydrolase_fold"/>
</dbReference>
<keyword evidence="3" id="KW-0472">Membrane</keyword>
<evidence type="ECO:0000256" key="2">
    <source>
        <dbReference type="SAM" id="MobiDB-lite"/>
    </source>
</evidence>
<reference evidence="5 6" key="1">
    <citation type="journal article" date="2019" name="Sci. Rep.">
        <title>Comparative genomics of chytrid fungi reveal insights into the obligate biotrophic and pathogenic lifestyle of Synchytrium endobioticum.</title>
        <authorList>
            <person name="van de Vossenberg B.T.L.H."/>
            <person name="Warris S."/>
            <person name="Nguyen H.D.T."/>
            <person name="van Gent-Pelzer M.P.E."/>
            <person name="Joly D.L."/>
            <person name="van de Geest H.C."/>
            <person name="Bonants P.J.M."/>
            <person name="Smith D.S."/>
            <person name="Levesque C.A."/>
            <person name="van der Lee T.A.J."/>
        </authorList>
    </citation>
    <scope>NUCLEOTIDE SEQUENCE [LARGE SCALE GENOMIC DNA]</scope>
    <source>
        <strain evidence="5 6">CBS 809.83</strain>
    </source>
</reference>
<dbReference type="Gene3D" id="3.40.50.1820">
    <property type="entry name" value="alpha/beta hydrolase"/>
    <property type="match status" value="1"/>
</dbReference>
<dbReference type="GO" id="GO:0051793">
    <property type="term" value="P:medium-chain fatty acid catabolic process"/>
    <property type="evidence" value="ECO:0007669"/>
    <property type="project" value="TreeGrafter"/>
</dbReference>
<dbReference type="PROSITE" id="PS01133">
    <property type="entry name" value="UPF0017"/>
    <property type="match status" value="1"/>
</dbReference>
<dbReference type="PANTHER" id="PTHR10794">
    <property type="entry name" value="ABHYDROLASE DOMAIN-CONTAINING PROTEIN"/>
    <property type="match status" value="1"/>
</dbReference>
<comment type="similarity">
    <text evidence="1">Belongs to the AB hydrolase superfamily. AB hydrolase 4 family.</text>
</comment>
<keyword evidence="3" id="KW-1133">Transmembrane helix</keyword>
<dbReference type="SUPFAM" id="SSF53474">
    <property type="entry name" value="alpha/beta-Hydrolases"/>
    <property type="match status" value="1"/>
</dbReference>
<evidence type="ECO:0000313" key="6">
    <source>
        <dbReference type="Proteomes" id="UP000318582"/>
    </source>
</evidence>
<keyword evidence="3" id="KW-0812">Transmembrane</keyword>
<proteinExistence type="inferred from homology"/>
<dbReference type="InterPro" id="IPR050960">
    <property type="entry name" value="AB_hydrolase_4_sf"/>
</dbReference>
<dbReference type="Proteomes" id="UP000318582">
    <property type="component" value="Unassembled WGS sequence"/>
</dbReference>
<name>A0A507E809_9FUNG</name>
<feature type="transmembrane region" description="Helical" evidence="3">
    <location>
        <begin position="61"/>
        <end position="80"/>
    </location>
</feature>
<evidence type="ECO:0000256" key="3">
    <source>
        <dbReference type="SAM" id="Phobius"/>
    </source>
</evidence>
<dbReference type="GO" id="GO:0008126">
    <property type="term" value="F:acetylesterase activity"/>
    <property type="evidence" value="ECO:0007669"/>
    <property type="project" value="TreeGrafter"/>
</dbReference>
<dbReference type="GO" id="GO:0051792">
    <property type="term" value="P:medium-chain fatty acid biosynthetic process"/>
    <property type="evidence" value="ECO:0007669"/>
    <property type="project" value="TreeGrafter"/>
</dbReference>
<dbReference type="STRING" id="109895.A0A507E809"/>
<keyword evidence="6" id="KW-1185">Reference proteome</keyword>
<feature type="compositionally biased region" description="Low complexity" evidence="2">
    <location>
        <begin position="523"/>
        <end position="553"/>
    </location>
</feature>
<dbReference type="Pfam" id="PF00561">
    <property type="entry name" value="Abhydrolase_1"/>
    <property type="match status" value="1"/>
</dbReference>
<dbReference type="AlphaFoldDB" id="A0A507E809"/>
<evidence type="ECO:0000256" key="1">
    <source>
        <dbReference type="ARBA" id="ARBA00010884"/>
    </source>
</evidence>
<gene>
    <name evidence="5" type="ORF">PhCBS80983_g01911</name>
</gene>